<dbReference type="RefSeq" id="WP_141198740.1">
    <property type="nucleotide sequence ID" value="NZ_CP041186.1"/>
</dbReference>
<sequence>MGNRLEDIPTVIRLRRLASERVVTLYEYSFNLWAGLFRAEASVIDSLAEYLPLMTAEEAFERAETSIGTLEADLDVGLLAFHAPNEPEPKWLSLFLQYLEHDDPMVRQCACASIRWVGDVSDPGWPQLWDEVRRMERDDPNAEVREDASKVLHWREGPKAEIIP</sequence>
<protein>
    <submittedName>
        <fullName evidence="1">HEAT repeat domain-containing protein</fullName>
    </submittedName>
</protein>
<dbReference type="InterPro" id="IPR016024">
    <property type="entry name" value="ARM-type_fold"/>
</dbReference>
<accession>A0A4Y6PVD0</accession>
<dbReference type="Proteomes" id="UP000315995">
    <property type="component" value="Chromosome"/>
</dbReference>
<keyword evidence="2" id="KW-1185">Reference proteome</keyword>
<name>A0A4Y6PVD0_PERCE</name>
<reference evidence="1 2" key="1">
    <citation type="submission" date="2019-06" db="EMBL/GenBank/DDBJ databases">
        <title>Persicimonas caeni gen. nov., sp. nov., a predatory bacterium isolated from solar saltern.</title>
        <authorList>
            <person name="Wang S."/>
        </authorList>
    </citation>
    <scope>NUCLEOTIDE SEQUENCE [LARGE SCALE GENOMIC DNA]</scope>
    <source>
        <strain evidence="1 2">YN101</strain>
    </source>
</reference>
<dbReference type="InterPro" id="IPR011989">
    <property type="entry name" value="ARM-like"/>
</dbReference>
<gene>
    <name evidence="1" type="ORF">FIV42_16440</name>
</gene>
<dbReference type="SUPFAM" id="SSF48371">
    <property type="entry name" value="ARM repeat"/>
    <property type="match status" value="1"/>
</dbReference>
<evidence type="ECO:0000313" key="2">
    <source>
        <dbReference type="Proteomes" id="UP000315995"/>
    </source>
</evidence>
<evidence type="ECO:0000313" key="1">
    <source>
        <dbReference type="EMBL" id="QDG52268.1"/>
    </source>
</evidence>
<dbReference type="EMBL" id="CP041186">
    <property type="protein sequence ID" value="QDG52268.1"/>
    <property type="molecule type" value="Genomic_DNA"/>
</dbReference>
<proteinExistence type="predicted"/>
<dbReference type="AlphaFoldDB" id="A0A4Y6PVD0"/>
<organism evidence="1 2">
    <name type="scientific">Persicimonas caeni</name>
    <dbReference type="NCBI Taxonomy" id="2292766"/>
    <lineage>
        <taxon>Bacteria</taxon>
        <taxon>Deltaproteobacteria</taxon>
        <taxon>Bradymonadales</taxon>
        <taxon>Bradymonadaceae</taxon>
        <taxon>Persicimonas</taxon>
    </lineage>
</organism>
<dbReference type="Gene3D" id="1.25.10.10">
    <property type="entry name" value="Leucine-rich Repeat Variant"/>
    <property type="match status" value="1"/>
</dbReference>